<feature type="transmembrane region" description="Helical" evidence="1">
    <location>
        <begin position="29"/>
        <end position="50"/>
    </location>
</feature>
<dbReference type="InterPro" id="IPR003744">
    <property type="entry name" value="YhhQ"/>
</dbReference>
<dbReference type="Proteomes" id="UP000323537">
    <property type="component" value="Unassembled WGS sequence"/>
</dbReference>
<feature type="transmembrane region" description="Helical" evidence="1">
    <location>
        <begin position="225"/>
        <end position="245"/>
    </location>
</feature>
<keyword evidence="1" id="KW-1003">Cell membrane</keyword>
<dbReference type="Pfam" id="PF02592">
    <property type="entry name" value="Vut_1"/>
    <property type="match status" value="1"/>
</dbReference>
<dbReference type="RefSeq" id="WP_149785499.1">
    <property type="nucleotide sequence ID" value="NZ_BAAADP010000003.1"/>
</dbReference>
<dbReference type="HAMAP" id="MF_02088">
    <property type="entry name" value="Q_prec_transport"/>
    <property type="match status" value="1"/>
</dbReference>
<keyword evidence="1" id="KW-0813">Transport</keyword>
<name>A0A1I3CJB2_9EURY</name>
<keyword evidence="1" id="KW-1133">Transmembrane helix</keyword>
<comment type="function">
    <text evidence="1">Involved in the import of queuosine (Q) precursors, required for Q precursor salvage.</text>
</comment>
<dbReference type="NCBIfam" id="TIGR00697">
    <property type="entry name" value="queuosine precursor transporter"/>
    <property type="match status" value="1"/>
</dbReference>
<comment type="similarity">
    <text evidence="1">Belongs to the vitamin uptake transporter (VUT/ECF) (TC 2.A.88) family. Q precursor transporter subfamily.</text>
</comment>
<feature type="transmembrane region" description="Helical" evidence="1">
    <location>
        <begin position="186"/>
        <end position="205"/>
    </location>
</feature>
<evidence type="ECO:0000256" key="1">
    <source>
        <dbReference type="HAMAP-Rule" id="MF_02088"/>
    </source>
</evidence>
<evidence type="ECO:0000313" key="3">
    <source>
        <dbReference type="Proteomes" id="UP000323537"/>
    </source>
</evidence>
<comment type="subcellular location">
    <subcellularLocation>
        <location evidence="1">Cell membrane</location>
        <topology evidence="1">Multi-pass membrane protein</topology>
    </subcellularLocation>
</comment>
<feature type="transmembrane region" description="Helical" evidence="1">
    <location>
        <begin position="143"/>
        <end position="165"/>
    </location>
</feature>
<sequence length="248" mass="25414">MSDRAGGTRGTGETAGVERLLAVDPLSRPAVAAVGLVALFVTALATAQVTAAKVLALSLPVALPVVGPQILLPGAALAYAVTFFASDCLAELYGRRTAQVVVNVGFAMNFVVLALVWSTLVAPGADPEIAAAFGTALGPTTNVVAGSLLAYVVSQNVDVVLFHAIRDRTGSANLWLRNLASTATSQAMDTVIFVSVAFLVAPTVFGVGNALPLEAVGTLIVGQYLLKLLIAVLDTPFVYLVVGAVRRA</sequence>
<organism evidence="2 3">
    <name type="scientific">Halorubrum aquaticum</name>
    <dbReference type="NCBI Taxonomy" id="387340"/>
    <lineage>
        <taxon>Archaea</taxon>
        <taxon>Methanobacteriati</taxon>
        <taxon>Methanobacteriota</taxon>
        <taxon>Stenosarchaea group</taxon>
        <taxon>Halobacteria</taxon>
        <taxon>Halobacteriales</taxon>
        <taxon>Haloferacaceae</taxon>
        <taxon>Halorubrum</taxon>
    </lineage>
</organism>
<feature type="transmembrane region" description="Helical" evidence="1">
    <location>
        <begin position="100"/>
        <end position="123"/>
    </location>
</feature>
<keyword evidence="1" id="KW-0812">Transmembrane</keyword>
<proteinExistence type="inferred from homology"/>
<dbReference type="PANTHER" id="PTHR34300">
    <property type="entry name" value="QUEUOSINE PRECURSOR TRANSPORTER-RELATED"/>
    <property type="match status" value="1"/>
</dbReference>
<dbReference type="OrthoDB" id="82146at2157"/>
<dbReference type="GO" id="GO:0005886">
    <property type="term" value="C:plasma membrane"/>
    <property type="evidence" value="ECO:0007669"/>
    <property type="project" value="UniProtKB-SubCell"/>
</dbReference>
<evidence type="ECO:0000313" key="2">
    <source>
        <dbReference type="EMBL" id="SFH74221.1"/>
    </source>
</evidence>
<keyword evidence="3" id="KW-1185">Reference proteome</keyword>
<dbReference type="EMBL" id="FOPZ01000023">
    <property type="protein sequence ID" value="SFH74221.1"/>
    <property type="molecule type" value="Genomic_DNA"/>
</dbReference>
<reference evidence="2 3" key="1">
    <citation type="submission" date="2016-10" db="EMBL/GenBank/DDBJ databases">
        <authorList>
            <person name="Varghese N."/>
            <person name="Submissions S."/>
        </authorList>
    </citation>
    <scope>NUCLEOTIDE SEQUENCE [LARGE SCALE GENOMIC DNA]</scope>
    <source>
        <strain evidence="2 3">CGMCC 1.6377</strain>
    </source>
</reference>
<accession>A0A1I3CJB2</accession>
<feature type="transmembrane region" description="Helical" evidence="1">
    <location>
        <begin position="70"/>
        <end position="93"/>
    </location>
</feature>
<dbReference type="GO" id="GO:0022857">
    <property type="term" value="F:transmembrane transporter activity"/>
    <property type="evidence" value="ECO:0007669"/>
    <property type="project" value="UniProtKB-UniRule"/>
</dbReference>
<keyword evidence="1" id="KW-0472">Membrane</keyword>
<dbReference type="AlphaFoldDB" id="A0A1I3CJB2"/>
<gene>
    <name evidence="2" type="ORF">SAMN04488066_12317</name>
</gene>
<protein>
    <recommendedName>
        <fullName evidence="1">Probable queuosine precursor transporter</fullName>
        <shortName evidence="1">Q precursor transporter</shortName>
    </recommendedName>
</protein>
<dbReference type="PANTHER" id="PTHR34300:SF2">
    <property type="entry name" value="QUEUOSINE PRECURSOR TRANSPORTER-RELATED"/>
    <property type="match status" value="1"/>
</dbReference>